<sequence length="162" mass="18051">MRIHHPRAGSSRAWTGNYVLNSDVLDVDVPGGATIWLRQGLAGPYEIEFTAVPISAGGPNDLVTDLNTFWNARDARSPNDIFATSRGGAFAEYDHLRTYYAGQGANLNTTTRFRRYVGEPGNRPLVFDYTDPAPYDSGWFAFRTVAGHFTFADFTVWRPPSR</sequence>
<proteinExistence type="predicted"/>
<dbReference type="RefSeq" id="WP_306837385.1">
    <property type="nucleotide sequence ID" value="NZ_JAUSRA010000001.1"/>
</dbReference>
<reference evidence="2 3" key="1">
    <citation type="submission" date="2023-07" db="EMBL/GenBank/DDBJ databases">
        <title>Sequencing the genomes of 1000 actinobacteria strains.</title>
        <authorList>
            <person name="Klenk H.-P."/>
        </authorList>
    </citation>
    <scope>NUCLEOTIDE SEQUENCE [LARGE SCALE GENOMIC DNA]</scope>
    <source>
        <strain evidence="2 3">DSM 44710</strain>
    </source>
</reference>
<name>A0ABT9N5Q3_9ACTN</name>
<evidence type="ECO:0000313" key="3">
    <source>
        <dbReference type="Proteomes" id="UP001240984"/>
    </source>
</evidence>
<keyword evidence="3" id="KW-1185">Reference proteome</keyword>
<feature type="domain" description="DUF6250" evidence="1">
    <location>
        <begin position="27"/>
        <end position="132"/>
    </location>
</feature>
<evidence type="ECO:0000259" key="1">
    <source>
        <dbReference type="Pfam" id="PF19763"/>
    </source>
</evidence>
<dbReference type="Proteomes" id="UP001240984">
    <property type="component" value="Unassembled WGS sequence"/>
</dbReference>
<evidence type="ECO:0000313" key="2">
    <source>
        <dbReference type="EMBL" id="MDP9799037.1"/>
    </source>
</evidence>
<accession>A0ABT9N5Q3</accession>
<dbReference type="Pfam" id="PF19763">
    <property type="entry name" value="DUF6250"/>
    <property type="match status" value="1"/>
</dbReference>
<organism evidence="2 3">
    <name type="scientific">Catenuloplanes nepalensis</name>
    <dbReference type="NCBI Taxonomy" id="587533"/>
    <lineage>
        <taxon>Bacteria</taxon>
        <taxon>Bacillati</taxon>
        <taxon>Actinomycetota</taxon>
        <taxon>Actinomycetes</taxon>
        <taxon>Micromonosporales</taxon>
        <taxon>Micromonosporaceae</taxon>
        <taxon>Catenuloplanes</taxon>
    </lineage>
</organism>
<gene>
    <name evidence="2" type="ORF">J2S43_007549</name>
</gene>
<dbReference type="Gene3D" id="2.60.120.200">
    <property type="match status" value="2"/>
</dbReference>
<dbReference type="InterPro" id="IPR046217">
    <property type="entry name" value="DUF6250"/>
</dbReference>
<comment type="caution">
    <text evidence="2">The sequence shown here is derived from an EMBL/GenBank/DDBJ whole genome shotgun (WGS) entry which is preliminary data.</text>
</comment>
<dbReference type="EMBL" id="JAUSRA010000001">
    <property type="protein sequence ID" value="MDP9799037.1"/>
    <property type="molecule type" value="Genomic_DNA"/>
</dbReference>
<protein>
    <recommendedName>
        <fullName evidence="1">DUF6250 domain-containing protein</fullName>
    </recommendedName>
</protein>